<dbReference type="Pfam" id="PF07690">
    <property type="entry name" value="MFS_1"/>
    <property type="match status" value="1"/>
</dbReference>
<keyword evidence="3 5" id="KW-1133">Transmembrane helix</keyword>
<dbReference type="EMBL" id="CP049865">
    <property type="protein sequence ID" value="QIK72551.1"/>
    <property type="molecule type" value="Genomic_DNA"/>
</dbReference>
<dbReference type="InterPro" id="IPR011701">
    <property type="entry name" value="MFS"/>
</dbReference>
<organism evidence="7 8">
    <name type="scientific">Propioniciclava coleopterorum</name>
    <dbReference type="NCBI Taxonomy" id="2714937"/>
    <lineage>
        <taxon>Bacteria</taxon>
        <taxon>Bacillati</taxon>
        <taxon>Actinomycetota</taxon>
        <taxon>Actinomycetes</taxon>
        <taxon>Propionibacteriales</taxon>
        <taxon>Propionibacteriaceae</taxon>
        <taxon>Propioniciclava</taxon>
    </lineage>
</organism>
<evidence type="ECO:0000313" key="7">
    <source>
        <dbReference type="EMBL" id="QIK72551.1"/>
    </source>
</evidence>
<keyword evidence="4 5" id="KW-0472">Membrane</keyword>
<dbReference type="KEGG" id="prv:G7070_10055"/>
<dbReference type="RefSeq" id="WP_166233625.1">
    <property type="nucleotide sequence ID" value="NZ_CP049865.1"/>
</dbReference>
<dbReference type="InterPro" id="IPR036259">
    <property type="entry name" value="MFS_trans_sf"/>
</dbReference>
<dbReference type="PANTHER" id="PTHR23534:SF1">
    <property type="entry name" value="MAJOR FACILITATOR SUPERFAMILY PROTEIN"/>
    <property type="match status" value="1"/>
</dbReference>
<dbReference type="GO" id="GO:0022857">
    <property type="term" value="F:transmembrane transporter activity"/>
    <property type="evidence" value="ECO:0007669"/>
    <property type="project" value="InterPro"/>
</dbReference>
<feature type="transmembrane region" description="Helical" evidence="5">
    <location>
        <begin position="79"/>
        <end position="107"/>
    </location>
</feature>
<dbReference type="AlphaFoldDB" id="A0A6G7Y7E6"/>
<evidence type="ECO:0000256" key="1">
    <source>
        <dbReference type="ARBA" id="ARBA00004651"/>
    </source>
</evidence>
<accession>A0A6G7Y7E6</accession>
<evidence type="ECO:0000256" key="5">
    <source>
        <dbReference type="SAM" id="Phobius"/>
    </source>
</evidence>
<evidence type="ECO:0000259" key="6">
    <source>
        <dbReference type="PROSITE" id="PS50850"/>
    </source>
</evidence>
<dbReference type="Proteomes" id="UP000501058">
    <property type="component" value="Chromosome"/>
</dbReference>
<keyword evidence="8" id="KW-1185">Reference proteome</keyword>
<evidence type="ECO:0000256" key="4">
    <source>
        <dbReference type="ARBA" id="ARBA00023136"/>
    </source>
</evidence>
<dbReference type="SUPFAM" id="SSF103473">
    <property type="entry name" value="MFS general substrate transporter"/>
    <property type="match status" value="1"/>
</dbReference>
<dbReference type="Gene3D" id="1.20.1250.20">
    <property type="entry name" value="MFS general substrate transporter like domains"/>
    <property type="match status" value="1"/>
</dbReference>
<feature type="transmembrane region" description="Helical" evidence="5">
    <location>
        <begin position="167"/>
        <end position="185"/>
    </location>
</feature>
<dbReference type="PROSITE" id="PS50850">
    <property type="entry name" value="MFS"/>
    <property type="match status" value="1"/>
</dbReference>
<evidence type="ECO:0000313" key="8">
    <source>
        <dbReference type="Proteomes" id="UP000501058"/>
    </source>
</evidence>
<dbReference type="GO" id="GO:0005886">
    <property type="term" value="C:plasma membrane"/>
    <property type="evidence" value="ECO:0007669"/>
    <property type="project" value="UniProtKB-SubCell"/>
</dbReference>
<evidence type="ECO:0000256" key="3">
    <source>
        <dbReference type="ARBA" id="ARBA00022989"/>
    </source>
</evidence>
<dbReference type="InterPro" id="IPR020846">
    <property type="entry name" value="MFS_dom"/>
</dbReference>
<feature type="transmembrane region" description="Helical" evidence="5">
    <location>
        <begin position="12"/>
        <end position="32"/>
    </location>
</feature>
<reference evidence="7 8" key="1">
    <citation type="submission" date="2020-03" db="EMBL/GenBank/DDBJ databases">
        <title>Propioniciclava sp. nov., isolated from Hydrophilus acuminatus.</title>
        <authorList>
            <person name="Hyun D.-W."/>
            <person name="Bae J.-W."/>
        </authorList>
    </citation>
    <scope>NUCLEOTIDE SEQUENCE [LARGE SCALE GENOMIC DNA]</scope>
    <source>
        <strain evidence="7 8">HDW11</strain>
    </source>
</reference>
<feature type="transmembrane region" description="Helical" evidence="5">
    <location>
        <begin position="143"/>
        <end position="161"/>
    </location>
</feature>
<keyword evidence="2 5" id="KW-0812">Transmembrane</keyword>
<comment type="subcellular location">
    <subcellularLocation>
        <location evidence="1">Cell membrane</location>
        <topology evidence="1">Multi-pass membrane protein</topology>
    </subcellularLocation>
</comment>
<dbReference type="PANTHER" id="PTHR23534">
    <property type="entry name" value="MFS PERMEASE"/>
    <property type="match status" value="1"/>
</dbReference>
<feature type="transmembrane region" description="Helical" evidence="5">
    <location>
        <begin position="44"/>
        <end position="67"/>
    </location>
</feature>
<proteinExistence type="predicted"/>
<protein>
    <submittedName>
        <fullName evidence="7">MFS transporter</fullName>
    </submittedName>
</protein>
<name>A0A6G7Y7E6_9ACTN</name>
<evidence type="ECO:0000256" key="2">
    <source>
        <dbReference type="ARBA" id="ARBA00022692"/>
    </source>
</evidence>
<feature type="transmembrane region" description="Helical" evidence="5">
    <location>
        <begin position="113"/>
        <end position="131"/>
    </location>
</feature>
<sequence>MALRWAMAHPVARFAVLLLVIAHAVMVGIMSMTPVHLGHEGEGLRIVGLVISLHILGMYALSPVFGWMADRAGPLRTALVGLIMLGASAALVFVGSASLAVVMAALILLGLGWSASTISASVLLAGVNAGALRVPLQGATDALMNYGGAVMALISGPLLAALGFGGLALVAGLLIIPAAAFGWIARRHRRAESVV</sequence>
<feature type="domain" description="Major facilitator superfamily (MFS) profile" evidence="6">
    <location>
        <begin position="8"/>
        <end position="195"/>
    </location>
</feature>
<gene>
    <name evidence="7" type="ORF">G7070_10055</name>
</gene>